<accession>A0A1H3EMF3</accession>
<organism evidence="1 2">
    <name type="scientific">Saccharopolyspora shandongensis</name>
    <dbReference type="NCBI Taxonomy" id="418495"/>
    <lineage>
        <taxon>Bacteria</taxon>
        <taxon>Bacillati</taxon>
        <taxon>Actinomycetota</taxon>
        <taxon>Actinomycetes</taxon>
        <taxon>Pseudonocardiales</taxon>
        <taxon>Pseudonocardiaceae</taxon>
        <taxon>Saccharopolyspora</taxon>
    </lineage>
</organism>
<keyword evidence="2" id="KW-1185">Reference proteome</keyword>
<gene>
    <name evidence="1" type="ORF">SAMN05216215_101577</name>
</gene>
<sequence length="33" mass="3753">MISRRIPLADINDVLAALKNPGNEMIRRIVTFD</sequence>
<name>A0A1H3EMF3_9PSEU</name>
<reference evidence="2" key="1">
    <citation type="submission" date="2016-10" db="EMBL/GenBank/DDBJ databases">
        <authorList>
            <person name="Varghese N."/>
            <person name="Submissions S."/>
        </authorList>
    </citation>
    <scope>NUCLEOTIDE SEQUENCE [LARGE SCALE GENOMIC DNA]</scope>
    <source>
        <strain evidence="2">CGMCC 4.3530</strain>
    </source>
</reference>
<dbReference type="Proteomes" id="UP000199529">
    <property type="component" value="Unassembled WGS sequence"/>
</dbReference>
<dbReference type="EMBL" id="FNOK01000015">
    <property type="protein sequence ID" value="SDX79775.1"/>
    <property type="molecule type" value="Genomic_DNA"/>
</dbReference>
<evidence type="ECO:0000313" key="2">
    <source>
        <dbReference type="Proteomes" id="UP000199529"/>
    </source>
</evidence>
<protein>
    <recommendedName>
        <fullName evidence="3">S-(Hydroxymethyl)glutathione dehydrogenase / alcohol dehydrogenase</fullName>
    </recommendedName>
</protein>
<dbReference type="STRING" id="418495.SAMN05216215_101577"/>
<dbReference type="AlphaFoldDB" id="A0A1H3EMF3"/>
<evidence type="ECO:0000313" key="1">
    <source>
        <dbReference type="EMBL" id="SDX79775.1"/>
    </source>
</evidence>
<proteinExistence type="predicted"/>
<evidence type="ECO:0008006" key="3">
    <source>
        <dbReference type="Google" id="ProtNLM"/>
    </source>
</evidence>